<evidence type="ECO:0000256" key="1">
    <source>
        <dbReference type="SAM" id="Phobius"/>
    </source>
</evidence>
<keyword evidence="3" id="KW-1185">Reference proteome</keyword>
<reference evidence="3" key="1">
    <citation type="submission" date="2013-09" db="EMBL/GenBank/DDBJ databases">
        <title>Corchorus olitorius genome sequencing.</title>
        <authorList>
            <person name="Alam M."/>
            <person name="Haque M.S."/>
            <person name="Islam M.S."/>
            <person name="Emdad E.M."/>
            <person name="Islam M.M."/>
            <person name="Ahmed B."/>
            <person name="Halim A."/>
            <person name="Hossen Q.M.M."/>
            <person name="Hossain M.Z."/>
            <person name="Ahmed R."/>
            <person name="Khan M.M."/>
            <person name="Islam R."/>
            <person name="Rashid M.M."/>
            <person name="Khan S.A."/>
            <person name="Rahman M.S."/>
            <person name="Alam M."/>
            <person name="Yahiya A.S."/>
            <person name="Khan M.S."/>
            <person name="Azam M.S."/>
            <person name="Haque T."/>
            <person name="Lashkar M.Z.H."/>
            <person name="Akhand A.I."/>
            <person name="Morshed G."/>
            <person name="Roy S."/>
            <person name="Uddin K.S."/>
            <person name="Rabeya T."/>
            <person name="Hossain A.S."/>
            <person name="Chowdhury A."/>
            <person name="Snigdha A.R."/>
            <person name="Mortoza M.S."/>
            <person name="Matin S.A."/>
            <person name="Hoque S.M.E."/>
            <person name="Islam M.K."/>
            <person name="Roy D.K."/>
            <person name="Haider R."/>
            <person name="Moosa M.M."/>
            <person name="Elias S.M."/>
            <person name="Hasan A.M."/>
            <person name="Jahan S."/>
            <person name="Shafiuddin M."/>
            <person name="Mahmood N."/>
            <person name="Shommy N.S."/>
        </authorList>
    </citation>
    <scope>NUCLEOTIDE SEQUENCE [LARGE SCALE GENOMIC DNA]</scope>
    <source>
        <strain evidence="3">cv. O-4</strain>
    </source>
</reference>
<dbReference type="AlphaFoldDB" id="A0A1R3H8D2"/>
<feature type="transmembrane region" description="Helical" evidence="1">
    <location>
        <begin position="12"/>
        <end position="33"/>
    </location>
</feature>
<protein>
    <submittedName>
        <fullName evidence="2">Uncharacterized protein</fullName>
    </submittedName>
</protein>
<evidence type="ECO:0000313" key="2">
    <source>
        <dbReference type="EMBL" id="OMO66602.1"/>
    </source>
</evidence>
<keyword evidence="1" id="KW-0472">Membrane</keyword>
<gene>
    <name evidence="2" type="ORF">COLO4_30493</name>
</gene>
<evidence type="ECO:0000313" key="3">
    <source>
        <dbReference type="Proteomes" id="UP000187203"/>
    </source>
</evidence>
<sequence>MEQNFCHSRRVFPIALLLVVFIWFPCLITNSYYNHEIYIEDGGVGDDEIDGAIYMEELLEILSNGTEQLPEVLSSAADADAVDLEMGRGLIATNHKQGEKKDFEVFHEEEKIAMITNKNEETAQENNVEGEMKNIVFHDENGIPPDSFFTLNLNPYEPKIGHRKELKSIMLKINFI</sequence>
<keyword evidence="1" id="KW-0812">Transmembrane</keyword>
<keyword evidence="1" id="KW-1133">Transmembrane helix</keyword>
<organism evidence="2 3">
    <name type="scientific">Corchorus olitorius</name>
    <dbReference type="NCBI Taxonomy" id="93759"/>
    <lineage>
        <taxon>Eukaryota</taxon>
        <taxon>Viridiplantae</taxon>
        <taxon>Streptophyta</taxon>
        <taxon>Embryophyta</taxon>
        <taxon>Tracheophyta</taxon>
        <taxon>Spermatophyta</taxon>
        <taxon>Magnoliopsida</taxon>
        <taxon>eudicotyledons</taxon>
        <taxon>Gunneridae</taxon>
        <taxon>Pentapetalae</taxon>
        <taxon>rosids</taxon>
        <taxon>malvids</taxon>
        <taxon>Malvales</taxon>
        <taxon>Malvaceae</taxon>
        <taxon>Grewioideae</taxon>
        <taxon>Apeibeae</taxon>
        <taxon>Corchorus</taxon>
    </lineage>
</organism>
<accession>A0A1R3H8D2</accession>
<dbReference type="Proteomes" id="UP000187203">
    <property type="component" value="Unassembled WGS sequence"/>
</dbReference>
<dbReference type="EMBL" id="AWUE01020736">
    <property type="protein sequence ID" value="OMO66602.1"/>
    <property type="molecule type" value="Genomic_DNA"/>
</dbReference>
<dbReference type="OrthoDB" id="10357843at2759"/>
<proteinExistence type="predicted"/>
<comment type="caution">
    <text evidence="2">The sequence shown here is derived from an EMBL/GenBank/DDBJ whole genome shotgun (WGS) entry which is preliminary data.</text>
</comment>
<name>A0A1R3H8D2_9ROSI</name>